<dbReference type="Proteomes" id="UP000821837">
    <property type="component" value="Chromosome 11"/>
</dbReference>
<dbReference type="VEuPathDB" id="VectorBase:RSAN_055510"/>
<reference evidence="1" key="2">
    <citation type="submission" date="2021-09" db="EMBL/GenBank/DDBJ databases">
        <authorList>
            <person name="Jia N."/>
            <person name="Wang J."/>
            <person name="Shi W."/>
            <person name="Du L."/>
            <person name="Sun Y."/>
            <person name="Zhan W."/>
            <person name="Jiang J."/>
            <person name="Wang Q."/>
            <person name="Zhang B."/>
            <person name="Ji P."/>
            <person name="Sakyi L.B."/>
            <person name="Cui X."/>
            <person name="Yuan T."/>
            <person name="Jiang B."/>
            <person name="Yang W."/>
            <person name="Lam T.T.-Y."/>
            <person name="Chang Q."/>
            <person name="Ding S."/>
            <person name="Wang X."/>
            <person name="Zhu J."/>
            <person name="Ruan X."/>
            <person name="Zhao L."/>
            <person name="Wei J."/>
            <person name="Que T."/>
            <person name="Du C."/>
            <person name="Cheng J."/>
            <person name="Dai P."/>
            <person name="Han X."/>
            <person name="Huang E."/>
            <person name="Gao Y."/>
            <person name="Liu J."/>
            <person name="Shao H."/>
            <person name="Ye R."/>
            <person name="Li L."/>
            <person name="Wei W."/>
            <person name="Wang X."/>
            <person name="Wang C."/>
            <person name="Huo Q."/>
            <person name="Li W."/>
            <person name="Guo W."/>
            <person name="Chen H."/>
            <person name="Chen S."/>
            <person name="Zhou L."/>
            <person name="Zhou L."/>
            <person name="Ni X."/>
            <person name="Tian J."/>
            <person name="Zhou Y."/>
            <person name="Sheng Y."/>
            <person name="Liu T."/>
            <person name="Pan Y."/>
            <person name="Xia L."/>
            <person name="Li J."/>
            <person name="Zhao F."/>
            <person name="Cao W."/>
        </authorList>
    </citation>
    <scope>NUCLEOTIDE SEQUENCE</scope>
    <source>
        <strain evidence="1">Rsan-2018</strain>
        <tissue evidence="1">Larvae</tissue>
    </source>
</reference>
<gene>
    <name evidence="1" type="ORF">HPB52_023346</name>
</gene>
<dbReference type="EMBL" id="JABSTV010001247">
    <property type="protein sequence ID" value="KAH7973281.1"/>
    <property type="molecule type" value="Genomic_DNA"/>
</dbReference>
<keyword evidence="2" id="KW-1185">Reference proteome</keyword>
<organism evidence="1 2">
    <name type="scientific">Rhipicephalus sanguineus</name>
    <name type="common">Brown dog tick</name>
    <name type="synonym">Ixodes sanguineus</name>
    <dbReference type="NCBI Taxonomy" id="34632"/>
    <lineage>
        <taxon>Eukaryota</taxon>
        <taxon>Metazoa</taxon>
        <taxon>Ecdysozoa</taxon>
        <taxon>Arthropoda</taxon>
        <taxon>Chelicerata</taxon>
        <taxon>Arachnida</taxon>
        <taxon>Acari</taxon>
        <taxon>Parasitiformes</taxon>
        <taxon>Ixodida</taxon>
        <taxon>Ixodoidea</taxon>
        <taxon>Ixodidae</taxon>
        <taxon>Rhipicephalinae</taxon>
        <taxon>Rhipicephalus</taxon>
        <taxon>Rhipicephalus</taxon>
    </lineage>
</organism>
<dbReference type="AlphaFoldDB" id="A0A9D4QBJ0"/>
<dbReference type="PANTHER" id="PTHR31635:SF196">
    <property type="entry name" value="REVERSE TRANSCRIPTASE DOMAIN-CONTAINING PROTEIN-RELATED"/>
    <property type="match status" value="1"/>
</dbReference>
<reference evidence="1" key="1">
    <citation type="journal article" date="2020" name="Cell">
        <title>Large-Scale Comparative Analyses of Tick Genomes Elucidate Their Genetic Diversity and Vector Capacities.</title>
        <authorList>
            <consortium name="Tick Genome and Microbiome Consortium (TIGMIC)"/>
            <person name="Jia N."/>
            <person name="Wang J."/>
            <person name="Shi W."/>
            <person name="Du L."/>
            <person name="Sun Y."/>
            <person name="Zhan W."/>
            <person name="Jiang J.F."/>
            <person name="Wang Q."/>
            <person name="Zhang B."/>
            <person name="Ji P."/>
            <person name="Bell-Sakyi L."/>
            <person name="Cui X.M."/>
            <person name="Yuan T.T."/>
            <person name="Jiang B.G."/>
            <person name="Yang W.F."/>
            <person name="Lam T.T."/>
            <person name="Chang Q.C."/>
            <person name="Ding S.J."/>
            <person name="Wang X.J."/>
            <person name="Zhu J.G."/>
            <person name="Ruan X.D."/>
            <person name="Zhao L."/>
            <person name="Wei J.T."/>
            <person name="Ye R.Z."/>
            <person name="Que T.C."/>
            <person name="Du C.H."/>
            <person name="Zhou Y.H."/>
            <person name="Cheng J.X."/>
            <person name="Dai P.F."/>
            <person name="Guo W.B."/>
            <person name="Han X.H."/>
            <person name="Huang E.J."/>
            <person name="Li L.F."/>
            <person name="Wei W."/>
            <person name="Gao Y.C."/>
            <person name="Liu J.Z."/>
            <person name="Shao H.Z."/>
            <person name="Wang X."/>
            <person name="Wang C.C."/>
            <person name="Yang T.C."/>
            <person name="Huo Q.B."/>
            <person name="Li W."/>
            <person name="Chen H.Y."/>
            <person name="Chen S.E."/>
            <person name="Zhou L.G."/>
            <person name="Ni X.B."/>
            <person name="Tian J.H."/>
            <person name="Sheng Y."/>
            <person name="Liu T."/>
            <person name="Pan Y.S."/>
            <person name="Xia L.Y."/>
            <person name="Li J."/>
            <person name="Zhao F."/>
            <person name="Cao W.C."/>
        </authorList>
    </citation>
    <scope>NUCLEOTIDE SEQUENCE</scope>
    <source>
        <strain evidence="1">Rsan-2018</strain>
    </source>
</reference>
<evidence type="ECO:0000313" key="1">
    <source>
        <dbReference type="EMBL" id="KAH7973281.1"/>
    </source>
</evidence>
<protein>
    <submittedName>
        <fullName evidence="1">Uncharacterized protein</fullName>
    </submittedName>
</protein>
<dbReference type="PANTHER" id="PTHR31635">
    <property type="entry name" value="REVERSE TRANSCRIPTASE DOMAIN-CONTAINING PROTEIN-RELATED"/>
    <property type="match status" value="1"/>
</dbReference>
<accession>A0A9D4QBJ0</accession>
<comment type="caution">
    <text evidence="1">The sequence shown here is derived from an EMBL/GenBank/DDBJ whole genome shotgun (WGS) entry which is preliminary data.</text>
</comment>
<sequence length="106" mass="11554">MLPNSASGTEGLIAGFYATFIETLGDPLLALVNMLLKEHKKPESFGVGPIVLLLKEGALPSEPTSWRPINFLNADYKIVATIINNRLKLFLPNIISLYQSCAVPGR</sequence>
<proteinExistence type="predicted"/>
<evidence type="ECO:0000313" key="2">
    <source>
        <dbReference type="Proteomes" id="UP000821837"/>
    </source>
</evidence>
<name>A0A9D4QBJ0_RHISA</name>